<dbReference type="eggNOG" id="KOG2508">
    <property type="taxonomic scope" value="Eukaryota"/>
</dbReference>
<proteinExistence type="predicted"/>
<dbReference type="STRING" id="1206466.K0KB45"/>
<organism evidence="3 4">
    <name type="scientific">Wickerhamomyces ciferrii (strain ATCC 14091 / BCRC 22168 / CBS 111 / JCM 3599 / NBRC 0793 / NRRL Y-1031 F-60-10)</name>
    <name type="common">Yeast</name>
    <name type="synonym">Pichia ciferrii</name>
    <dbReference type="NCBI Taxonomy" id="1206466"/>
    <lineage>
        <taxon>Eukaryota</taxon>
        <taxon>Fungi</taxon>
        <taxon>Dikarya</taxon>
        <taxon>Ascomycota</taxon>
        <taxon>Saccharomycotina</taxon>
        <taxon>Saccharomycetes</taxon>
        <taxon>Phaffomycetales</taxon>
        <taxon>Wickerhamomycetaceae</taxon>
        <taxon>Wickerhamomyces</taxon>
    </lineage>
</organism>
<dbReference type="Gene3D" id="2.60.120.650">
    <property type="entry name" value="Cupin"/>
    <property type="match status" value="1"/>
</dbReference>
<dbReference type="Gene3D" id="2.60.120.10">
    <property type="entry name" value="Jelly Rolls"/>
    <property type="match status" value="1"/>
</dbReference>
<accession>K0KB45</accession>
<dbReference type="Pfam" id="PF13621">
    <property type="entry name" value="Cupin_8"/>
    <property type="match status" value="1"/>
</dbReference>
<dbReference type="Proteomes" id="UP000009328">
    <property type="component" value="Unassembled WGS sequence"/>
</dbReference>
<sequence length="558" mass="64207">MTKKRTNESNGFESTKAAKKQIVNEYNGFKPSSKNTKLESFNLDQINDKVINNHINDRKPLILKYVGKFQNLDIANFQPSKIIDTLHYDELLLVERKYKGGFGSGTQRIQMKFNEFMEKVTKGDEYYLTTQYVENEPGKEDEDDEEDGDDAEALNGQKDIENSEEEEGDDDDEDEEGLGLPEIPNDQFSDTDSIDMNDIHDDFDDIEDQSENDEGEGEPISLKFPKDPLYESEAIRRIQEFIQKPLTNLIKDDKLPLKIEFLKNLIPQQVNLWIGSSNSQQLNVNSLKDLELDINSDDLGLGKKLIDGGTSSGLHHDHSDNLYILVKGFKRFTLFPPSDAENLYLVGDLNKIYSSGVIDYKNNDKAPGWRKVRDDGALETEVAKWRLDNESNLNSSERDELIKLIEEEDRILNNEINKKLDNGKESIKKDPPSFSTIPPIVLHLDQIKDDDLRSKITKIAQSKWPNFFKCQKIEVLIKPGDLLYLPAGWFHEVTSYGSNDELNETNEDKDNDNTHIAINYWFAPPNDFNKTYKDEYWRQDFQRTKESCTLFKDGVINV</sequence>
<dbReference type="PANTHER" id="PTHR12461:SF100">
    <property type="entry name" value="JMJC DOMAIN-CONTAINING PROTEIN 4"/>
    <property type="match status" value="1"/>
</dbReference>
<protein>
    <submittedName>
        <fullName evidence="3">Hypoxia-inducible factor 1-alpha inhibitor</fullName>
        <ecNumber evidence="3">1.14.11.16</ecNumber>
    </submittedName>
</protein>
<dbReference type="InterPro" id="IPR041667">
    <property type="entry name" value="Cupin_8"/>
</dbReference>
<evidence type="ECO:0000256" key="1">
    <source>
        <dbReference type="SAM" id="MobiDB-lite"/>
    </source>
</evidence>
<comment type="caution">
    <text evidence="3">The sequence shown here is derived from an EMBL/GenBank/DDBJ whole genome shotgun (WGS) entry which is preliminary data.</text>
</comment>
<dbReference type="PANTHER" id="PTHR12461">
    <property type="entry name" value="HYPOXIA-INDUCIBLE FACTOR 1 ALPHA INHIBITOR-RELATED"/>
    <property type="match status" value="1"/>
</dbReference>
<reference evidence="3 4" key="1">
    <citation type="journal article" date="2012" name="Eukaryot. Cell">
        <title>Draft genome sequence of Wickerhamomyces ciferrii NRRL Y-1031 F-60-10.</title>
        <authorList>
            <person name="Schneider J."/>
            <person name="Andrea H."/>
            <person name="Blom J."/>
            <person name="Jaenicke S."/>
            <person name="Ruckert C."/>
            <person name="Schorsch C."/>
            <person name="Szczepanowski R."/>
            <person name="Farwick M."/>
            <person name="Goesmann A."/>
            <person name="Puhler A."/>
            <person name="Schaffer S."/>
            <person name="Tauch A."/>
            <person name="Kohler T."/>
            <person name="Brinkrolf K."/>
        </authorList>
    </citation>
    <scope>NUCLEOTIDE SEQUENCE [LARGE SCALE GENOMIC DNA]</scope>
    <source>
        <strain evidence="4">ATCC 14091 / BCRC 22168 / CBS 111 / JCM 3599 / NBRC 0793 / NRRL Y-1031 F-60-10</strain>
    </source>
</reference>
<dbReference type="InterPro" id="IPR003347">
    <property type="entry name" value="JmjC_dom"/>
</dbReference>
<dbReference type="EMBL" id="CAIF01000039">
    <property type="protein sequence ID" value="CCH42220.1"/>
    <property type="molecule type" value="Genomic_DNA"/>
</dbReference>
<dbReference type="AlphaFoldDB" id="K0KB45"/>
<dbReference type="InterPro" id="IPR014710">
    <property type="entry name" value="RmlC-like_jellyroll"/>
</dbReference>
<feature type="region of interest" description="Disordered" evidence="1">
    <location>
        <begin position="132"/>
        <end position="224"/>
    </location>
</feature>
<dbReference type="InParanoid" id="K0KB45"/>
<feature type="domain" description="JmjC" evidence="2">
    <location>
        <begin position="276"/>
        <end position="539"/>
    </location>
</feature>
<evidence type="ECO:0000259" key="2">
    <source>
        <dbReference type="PROSITE" id="PS51184"/>
    </source>
</evidence>
<keyword evidence="3" id="KW-0560">Oxidoreductase</keyword>
<feature type="compositionally biased region" description="Acidic residues" evidence="1">
    <location>
        <begin position="201"/>
        <end position="217"/>
    </location>
</feature>
<gene>
    <name evidence="3" type="ORF">BN7_1764</name>
</gene>
<evidence type="ECO:0000313" key="3">
    <source>
        <dbReference type="EMBL" id="CCH42220.1"/>
    </source>
</evidence>
<keyword evidence="4" id="KW-1185">Reference proteome</keyword>
<dbReference type="PROSITE" id="PS51184">
    <property type="entry name" value="JMJC"/>
    <property type="match status" value="1"/>
</dbReference>
<feature type="compositionally biased region" description="Acidic residues" evidence="1">
    <location>
        <begin position="162"/>
        <end position="177"/>
    </location>
</feature>
<evidence type="ECO:0000313" key="4">
    <source>
        <dbReference type="Proteomes" id="UP000009328"/>
    </source>
</evidence>
<dbReference type="SUPFAM" id="SSF51197">
    <property type="entry name" value="Clavaminate synthase-like"/>
    <property type="match status" value="1"/>
</dbReference>
<dbReference type="EC" id="1.14.11.16" evidence="3"/>
<name>K0KB45_WICCF</name>
<dbReference type="GO" id="GO:0062101">
    <property type="term" value="F:peptidyl-aspartic acid 3-dioxygenase activity"/>
    <property type="evidence" value="ECO:0007669"/>
    <property type="project" value="UniProtKB-EC"/>
</dbReference>
<feature type="compositionally biased region" description="Acidic residues" evidence="1">
    <location>
        <begin position="139"/>
        <end position="152"/>
    </location>
</feature>
<dbReference type="HOGENOM" id="CLU_017405_0_0_1"/>